<dbReference type="STRING" id="4155.A0A022QZ29"/>
<keyword evidence="12 19" id="KW-0472">Membrane</keyword>
<dbReference type="GO" id="GO:0004674">
    <property type="term" value="F:protein serine/threonine kinase activity"/>
    <property type="evidence" value="ECO:0000318"/>
    <property type="project" value="GO_Central"/>
</dbReference>
<dbReference type="EMBL" id="KI630827">
    <property type="protein sequence ID" value="EYU32849.1"/>
    <property type="molecule type" value="Genomic_DNA"/>
</dbReference>
<dbReference type="CDD" id="cd14066">
    <property type="entry name" value="STKc_IRAK"/>
    <property type="match status" value="1"/>
</dbReference>
<dbReference type="CDD" id="cd01098">
    <property type="entry name" value="PAN_AP_plant"/>
    <property type="match status" value="1"/>
</dbReference>
<evidence type="ECO:0000256" key="18">
    <source>
        <dbReference type="PIRNR" id="PIRNR000641"/>
    </source>
</evidence>
<dbReference type="Pfam" id="PF01453">
    <property type="entry name" value="B_lectin"/>
    <property type="match status" value="1"/>
</dbReference>
<keyword evidence="10 18" id="KW-0067">ATP-binding</keyword>
<dbReference type="InterPro" id="IPR021820">
    <property type="entry name" value="S-locus_recpt_kinase_C"/>
</dbReference>
<keyword evidence="8 18" id="KW-0547">Nucleotide-binding</keyword>
<keyword evidence="7 20" id="KW-0732">Signal</keyword>
<dbReference type="SMART" id="SM00473">
    <property type="entry name" value="PAN_AP"/>
    <property type="match status" value="1"/>
</dbReference>
<evidence type="ECO:0000256" key="3">
    <source>
        <dbReference type="ARBA" id="ARBA00022527"/>
    </source>
</evidence>
<keyword evidence="9 18" id="KW-0418">Kinase</keyword>
<evidence type="ECO:0000256" key="10">
    <source>
        <dbReference type="ARBA" id="ARBA00022840"/>
    </source>
</evidence>
<dbReference type="InterPro" id="IPR000858">
    <property type="entry name" value="S_locus_glycoprot_dom"/>
</dbReference>
<evidence type="ECO:0000256" key="13">
    <source>
        <dbReference type="ARBA" id="ARBA00023157"/>
    </source>
</evidence>
<dbReference type="FunFam" id="3.30.200.20:FF:000195">
    <property type="entry name" value="G-type lectin S-receptor-like serine/threonine-protein kinase"/>
    <property type="match status" value="1"/>
</dbReference>
<dbReference type="Gene3D" id="3.30.200.20">
    <property type="entry name" value="Phosphorylase Kinase, domain 1"/>
    <property type="match status" value="1"/>
</dbReference>
<dbReference type="PROSITE" id="PS50927">
    <property type="entry name" value="BULB_LECTIN"/>
    <property type="match status" value="1"/>
</dbReference>
<evidence type="ECO:0000256" key="4">
    <source>
        <dbReference type="ARBA" id="ARBA00022553"/>
    </source>
</evidence>
<evidence type="ECO:0000259" key="21">
    <source>
        <dbReference type="PROSITE" id="PS50011"/>
    </source>
</evidence>
<evidence type="ECO:0000256" key="9">
    <source>
        <dbReference type="ARBA" id="ARBA00022777"/>
    </source>
</evidence>
<dbReference type="InterPro" id="IPR008271">
    <property type="entry name" value="Ser/Thr_kinase_AS"/>
</dbReference>
<feature type="signal peptide" evidence="20">
    <location>
        <begin position="1"/>
        <end position="24"/>
    </location>
</feature>
<dbReference type="Gene3D" id="3.50.4.10">
    <property type="entry name" value="Hepatocyte Growth Factor"/>
    <property type="match status" value="1"/>
</dbReference>
<dbReference type="PANTHER" id="PTHR27002">
    <property type="entry name" value="RECEPTOR-LIKE SERINE/THREONINE-PROTEIN KINASE SD1-8"/>
    <property type="match status" value="1"/>
</dbReference>
<keyword evidence="6 19" id="KW-0812">Transmembrane</keyword>
<keyword evidence="15" id="KW-0325">Glycoprotein</keyword>
<keyword evidence="2" id="KW-1003">Cell membrane</keyword>
<dbReference type="Pfam" id="PF00954">
    <property type="entry name" value="S_locus_glycop"/>
    <property type="match status" value="1"/>
</dbReference>
<dbReference type="SMART" id="SM00220">
    <property type="entry name" value="S_TKc"/>
    <property type="match status" value="1"/>
</dbReference>
<evidence type="ECO:0000256" key="11">
    <source>
        <dbReference type="ARBA" id="ARBA00022989"/>
    </source>
</evidence>
<keyword evidence="3 18" id="KW-0723">Serine/threonine-protein kinase</keyword>
<dbReference type="PIRSF" id="PIRSF000641">
    <property type="entry name" value="SRK"/>
    <property type="match status" value="1"/>
</dbReference>
<protein>
    <recommendedName>
        <fullName evidence="18">Receptor-like serine/threonine-protein kinase</fullName>
        <ecNumber evidence="18">2.7.11.1</ecNumber>
    </recommendedName>
</protein>
<dbReference type="Gene3D" id="2.90.10.10">
    <property type="entry name" value="Bulb-type lectin domain"/>
    <property type="match status" value="1"/>
</dbReference>
<dbReference type="InterPro" id="IPR003609">
    <property type="entry name" value="Pan_app"/>
</dbReference>
<comment type="similarity">
    <text evidence="18">Belongs to the protein kinase superfamily. Ser/Thr protein kinase family.</text>
</comment>
<evidence type="ECO:0000256" key="8">
    <source>
        <dbReference type="ARBA" id="ARBA00022741"/>
    </source>
</evidence>
<reference evidence="24 25" key="1">
    <citation type="journal article" date="2013" name="Proc. Natl. Acad. Sci. U.S.A.">
        <title>Fine-scale variation in meiotic recombination in Mimulus inferred from population shotgun sequencing.</title>
        <authorList>
            <person name="Hellsten U."/>
            <person name="Wright K.M."/>
            <person name="Jenkins J."/>
            <person name="Shu S."/>
            <person name="Yuan Y."/>
            <person name="Wessler S.R."/>
            <person name="Schmutz J."/>
            <person name="Willis J.H."/>
            <person name="Rokhsar D.S."/>
        </authorList>
    </citation>
    <scope>NUCLEOTIDE SEQUENCE [LARGE SCALE GENOMIC DNA]</scope>
    <source>
        <strain evidence="25">cv. DUN x IM62</strain>
    </source>
</reference>
<evidence type="ECO:0000259" key="23">
    <source>
        <dbReference type="PROSITE" id="PS50948"/>
    </source>
</evidence>
<dbReference type="PROSITE" id="PS50011">
    <property type="entry name" value="PROTEIN_KINASE_DOM"/>
    <property type="match status" value="1"/>
</dbReference>
<dbReference type="PROSITE" id="PS00108">
    <property type="entry name" value="PROTEIN_KINASE_ST"/>
    <property type="match status" value="1"/>
</dbReference>
<feature type="chain" id="PRO_5001504632" description="Receptor-like serine/threonine-protein kinase" evidence="20">
    <location>
        <begin position="25"/>
        <end position="827"/>
    </location>
</feature>
<comment type="catalytic activity">
    <reaction evidence="17 18">
        <text>L-seryl-[protein] + ATP = O-phospho-L-seryl-[protein] + ADP + H(+)</text>
        <dbReference type="Rhea" id="RHEA:17989"/>
        <dbReference type="Rhea" id="RHEA-COMP:9863"/>
        <dbReference type="Rhea" id="RHEA-COMP:11604"/>
        <dbReference type="ChEBI" id="CHEBI:15378"/>
        <dbReference type="ChEBI" id="CHEBI:29999"/>
        <dbReference type="ChEBI" id="CHEBI:30616"/>
        <dbReference type="ChEBI" id="CHEBI:83421"/>
        <dbReference type="ChEBI" id="CHEBI:456216"/>
        <dbReference type="EC" id="2.7.11.1"/>
    </reaction>
</comment>
<evidence type="ECO:0000259" key="22">
    <source>
        <dbReference type="PROSITE" id="PS50927"/>
    </source>
</evidence>
<dbReference type="Pfam" id="PF07714">
    <property type="entry name" value="PK_Tyr_Ser-Thr"/>
    <property type="match status" value="1"/>
</dbReference>
<comment type="catalytic activity">
    <reaction evidence="16 18">
        <text>L-threonyl-[protein] + ATP = O-phospho-L-threonyl-[protein] + ADP + H(+)</text>
        <dbReference type="Rhea" id="RHEA:46608"/>
        <dbReference type="Rhea" id="RHEA-COMP:11060"/>
        <dbReference type="Rhea" id="RHEA-COMP:11605"/>
        <dbReference type="ChEBI" id="CHEBI:15378"/>
        <dbReference type="ChEBI" id="CHEBI:30013"/>
        <dbReference type="ChEBI" id="CHEBI:30616"/>
        <dbReference type="ChEBI" id="CHEBI:61977"/>
        <dbReference type="ChEBI" id="CHEBI:456216"/>
        <dbReference type="EC" id="2.7.11.1"/>
    </reaction>
</comment>
<dbReference type="GO" id="GO:0005524">
    <property type="term" value="F:ATP binding"/>
    <property type="evidence" value="ECO:0007669"/>
    <property type="project" value="UniProtKB-KW"/>
</dbReference>
<dbReference type="FunFam" id="3.50.4.10:FF:000002">
    <property type="entry name" value="G-type lectin S-receptor-like serine/threonine-protein kinase"/>
    <property type="match status" value="1"/>
</dbReference>
<dbReference type="SUPFAM" id="SSF51110">
    <property type="entry name" value="alpha-D-mannose-specific plant lectins"/>
    <property type="match status" value="1"/>
</dbReference>
<dbReference type="InterPro" id="IPR024171">
    <property type="entry name" value="SRK-like_kinase"/>
</dbReference>
<keyword evidence="13" id="KW-1015">Disulfide bond</keyword>
<dbReference type="GO" id="GO:0005886">
    <property type="term" value="C:plasma membrane"/>
    <property type="evidence" value="ECO:0000318"/>
    <property type="project" value="GO_Central"/>
</dbReference>
<dbReference type="SMART" id="SM00108">
    <property type="entry name" value="B_lectin"/>
    <property type="match status" value="1"/>
</dbReference>
<evidence type="ECO:0000256" key="19">
    <source>
        <dbReference type="SAM" id="Phobius"/>
    </source>
</evidence>
<evidence type="ECO:0000256" key="6">
    <source>
        <dbReference type="ARBA" id="ARBA00022692"/>
    </source>
</evidence>
<dbReference type="FunFam" id="1.10.510.10:FF:000060">
    <property type="entry name" value="G-type lectin S-receptor-like serine/threonine-protein kinase"/>
    <property type="match status" value="1"/>
</dbReference>
<evidence type="ECO:0000313" key="25">
    <source>
        <dbReference type="Proteomes" id="UP000030748"/>
    </source>
</evidence>
<organism evidence="24 25">
    <name type="scientific">Erythranthe guttata</name>
    <name type="common">Yellow monkey flower</name>
    <name type="synonym">Mimulus guttatus</name>
    <dbReference type="NCBI Taxonomy" id="4155"/>
    <lineage>
        <taxon>Eukaryota</taxon>
        <taxon>Viridiplantae</taxon>
        <taxon>Streptophyta</taxon>
        <taxon>Embryophyta</taxon>
        <taxon>Tracheophyta</taxon>
        <taxon>Spermatophyta</taxon>
        <taxon>Magnoliopsida</taxon>
        <taxon>eudicotyledons</taxon>
        <taxon>Gunneridae</taxon>
        <taxon>Pentapetalae</taxon>
        <taxon>asterids</taxon>
        <taxon>lamiids</taxon>
        <taxon>Lamiales</taxon>
        <taxon>Phrymaceae</taxon>
        <taxon>Erythranthe</taxon>
    </lineage>
</organism>
<evidence type="ECO:0000256" key="20">
    <source>
        <dbReference type="SAM" id="SignalP"/>
    </source>
</evidence>
<evidence type="ECO:0000256" key="2">
    <source>
        <dbReference type="ARBA" id="ARBA00022475"/>
    </source>
</evidence>
<dbReference type="EC" id="2.7.11.1" evidence="18"/>
<dbReference type="CDD" id="cd00028">
    <property type="entry name" value="B_lectin"/>
    <property type="match status" value="1"/>
</dbReference>
<dbReference type="GO" id="GO:0007165">
    <property type="term" value="P:signal transduction"/>
    <property type="evidence" value="ECO:0000318"/>
    <property type="project" value="GO_Central"/>
</dbReference>
<evidence type="ECO:0000256" key="12">
    <source>
        <dbReference type="ARBA" id="ARBA00023136"/>
    </source>
</evidence>
<evidence type="ECO:0000256" key="7">
    <source>
        <dbReference type="ARBA" id="ARBA00022729"/>
    </source>
</evidence>
<dbReference type="eggNOG" id="ENOG502QSMT">
    <property type="taxonomic scope" value="Eukaryota"/>
</dbReference>
<keyword evidence="4" id="KW-0597">Phosphoprotein</keyword>
<dbReference type="Gene3D" id="1.10.510.10">
    <property type="entry name" value="Transferase(Phosphotransferase) domain 1"/>
    <property type="match status" value="1"/>
</dbReference>
<evidence type="ECO:0000313" key="24">
    <source>
        <dbReference type="EMBL" id="EYU32849.1"/>
    </source>
</evidence>
<dbReference type="InterPro" id="IPR000719">
    <property type="entry name" value="Prot_kinase_dom"/>
</dbReference>
<comment type="subcellular location">
    <subcellularLocation>
        <location evidence="1">Cell membrane</location>
        <topology evidence="1">Single-pass type I membrane protein</topology>
    </subcellularLocation>
</comment>
<dbReference type="Pfam" id="PF11883">
    <property type="entry name" value="DUF3403"/>
    <property type="match status" value="1"/>
</dbReference>
<dbReference type="PROSITE" id="PS50948">
    <property type="entry name" value="PAN"/>
    <property type="match status" value="1"/>
</dbReference>
<dbReference type="InterPro" id="IPR011009">
    <property type="entry name" value="Kinase-like_dom_sf"/>
</dbReference>
<evidence type="ECO:0000256" key="5">
    <source>
        <dbReference type="ARBA" id="ARBA00022679"/>
    </source>
</evidence>
<keyword evidence="5 18" id="KW-0808">Transferase</keyword>
<dbReference type="GO" id="GO:0006955">
    <property type="term" value="P:immune response"/>
    <property type="evidence" value="ECO:0000318"/>
    <property type="project" value="GO_Central"/>
</dbReference>
<evidence type="ECO:0000256" key="17">
    <source>
        <dbReference type="ARBA" id="ARBA00048679"/>
    </source>
</evidence>
<sequence>MEKTMLTFLLVLSSLLTINPFSDAVDVINSTHFITDGQTLISSGGTFELGFFSPGAALKITEPGILALVNGSNSIIWSSNTSRVARNLFAKLLDSGNLVVKEGNDDNDNDDNYLWQSFDYPTNTILPGMRFGKNFLTGHENYMSAWKTSEDPAIGDYTCRLDPTGYPQAVLRRGSVKVFSTGPWNGLRYSGLPGMKTAPGFAFDFVLDKNEVYYSYRIPDNSVIPRLVLNETGFLQRWTWMARNQVWALYMNLPTDNCDSYKQCGMYGSCNVQNNPICGCLRNFVPRNSEEWMSTDWSNGCVRKVALDCGTDGFVKYSGIKLPDTEFSWFNASMNLQECELLCRKNCSCVAYTNSDIRNGGSGCLAWFRDLVDIKELYGEGQDIYIRMAASELGKYFAHVVVVLIQYDEFVYVFSCLKYDVADSRREDHKILIVILTSSLGVILLSMSFELWICMRNKKYLKLKSRSGRSEESDGKDLELPLFDLSTISKATRNFSIDNKLGEGGFGPVYKGTLGGGQEIAVKRLSKASLQGIQEFKNEVIFIAKLQHRNLVKILGCCVEGEETMLVYEYMPNKSLDFILFDHLKSKLLDWPKRFQIICGIARGLVYLHQDSRLRIIHRDLKASNILLDTDMNPKISDFGLARSFGGNEIEANTSRVVGTYGYMSPEYAFDGLFSVKSDVYSFGVIVMEILSGKRIKGYSFMDHQNLLGHAWVLYKEGKSLELVDDNIFEPSYVSEMLRIFHVGLLCVQYNPEDRPNMSSVVFMLENETELTRPKQPGFFVHRDVLPSDTSSSSAYASSANEITITMPKAVSVLPLILAVTLDGNLT</sequence>
<evidence type="ECO:0000256" key="1">
    <source>
        <dbReference type="ARBA" id="ARBA00004251"/>
    </source>
</evidence>
<dbReference type="InterPro" id="IPR001245">
    <property type="entry name" value="Ser-Thr/Tyr_kinase_cat_dom"/>
</dbReference>
<feature type="domain" description="Protein kinase" evidence="21">
    <location>
        <begin position="495"/>
        <end position="779"/>
    </location>
</feature>
<feature type="transmembrane region" description="Helical" evidence="19">
    <location>
        <begin position="431"/>
        <end position="454"/>
    </location>
</feature>
<accession>A0A022QZ29</accession>
<dbReference type="PANTHER" id="PTHR27002:SF851">
    <property type="entry name" value="G-TYPE LECTIN S-RECEPTOR-LIKE SERINE_THREONINE-PROTEIN KINASE SD1-1"/>
    <property type="match status" value="1"/>
</dbReference>
<evidence type="ECO:0000256" key="15">
    <source>
        <dbReference type="ARBA" id="ARBA00023180"/>
    </source>
</evidence>
<dbReference type="InterPro" id="IPR001480">
    <property type="entry name" value="Bulb-type_lectin_dom"/>
</dbReference>
<gene>
    <name evidence="24" type="ORF">MIMGU_mgv1a001388mg</name>
</gene>
<proteinExistence type="inferred from homology"/>
<dbReference type="GO" id="GO:0106310">
    <property type="term" value="F:protein serine kinase activity"/>
    <property type="evidence" value="ECO:0007669"/>
    <property type="project" value="RHEA"/>
</dbReference>
<dbReference type="Pfam" id="PF08276">
    <property type="entry name" value="PAN_2"/>
    <property type="match status" value="1"/>
</dbReference>
<dbReference type="GO" id="GO:0048544">
    <property type="term" value="P:recognition of pollen"/>
    <property type="evidence" value="ECO:0007669"/>
    <property type="project" value="InterPro"/>
</dbReference>
<dbReference type="Proteomes" id="UP000030748">
    <property type="component" value="Unassembled WGS sequence"/>
</dbReference>
<keyword evidence="25" id="KW-1185">Reference proteome</keyword>
<feature type="domain" description="Apple" evidence="23">
    <location>
        <begin position="309"/>
        <end position="389"/>
    </location>
</feature>
<dbReference type="AlphaFoldDB" id="A0A022QZ29"/>
<keyword evidence="14" id="KW-0675">Receptor</keyword>
<keyword evidence="11 19" id="KW-1133">Transmembrane helix</keyword>
<name>A0A022QZ29_ERYGU</name>
<feature type="domain" description="Bulb-type lectin" evidence="22">
    <location>
        <begin position="25"/>
        <end position="150"/>
    </location>
</feature>
<evidence type="ECO:0000256" key="16">
    <source>
        <dbReference type="ARBA" id="ARBA00047899"/>
    </source>
</evidence>
<dbReference type="InterPro" id="IPR036426">
    <property type="entry name" value="Bulb-type_lectin_dom_sf"/>
</dbReference>
<evidence type="ECO:0000256" key="14">
    <source>
        <dbReference type="ARBA" id="ARBA00023170"/>
    </source>
</evidence>
<dbReference type="SUPFAM" id="SSF56112">
    <property type="entry name" value="Protein kinase-like (PK-like)"/>
    <property type="match status" value="1"/>
</dbReference>